<accession>A0ABS7CQS8</accession>
<evidence type="ECO:0000256" key="1">
    <source>
        <dbReference type="SAM" id="Phobius"/>
    </source>
</evidence>
<name>A0ABS7CQS8_9BACT</name>
<feature type="transmembrane region" description="Helical" evidence="1">
    <location>
        <begin position="17"/>
        <end position="37"/>
    </location>
</feature>
<dbReference type="EMBL" id="JAHYXK010000002">
    <property type="protein sequence ID" value="MBW7466066.1"/>
    <property type="molecule type" value="Genomic_DNA"/>
</dbReference>
<dbReference type="InterPro" id="IPR019251">
    <property type="entry name" value="DUF2231_TM"/>
</dbReference>
<evidence type="ECO:0000259" key="2">
    <source>
        <dbReference type="Pfam" id="PF09990"/>
    </source>
</evidence>
<sequence>MSEPAFFRTEIWHPLSVHFPITLLLLATVIMVVALFLRGDQKLFWQKAGSYSLYAGCLAAWVAIYTGDMADGIVSRKICDPTVLKSHEVAAFNLAYLFTGATVLTLSLNIIKLYHKPLRVLIVLLMLAGTYFLIDAGHNGVQVVYQQGGGVNVPSSDCNGY</sequence>
<evidence type="ECO:0000313" key="4">
    <source>
        <dbReference type="Proteomes" id="UP000813018"/>
    </source>
</evidence>
<dbReference type="Pfam" id="PF09990">
    <property type="entry name" value="DUF2231"/>
    <property type="match status" value="1"/>
</dbReference>
<organism evidence="3 4">
    <name type="scientific">Pontibacter aydingkolensis</name>
    <dbReference type="NCBI Taxonomy" id="1911536"/>
    <lineage>
        <taxon>Bacteria</taxon>
        <taxon>Pseudomonadati</taxon>
        <taxon>Bacteroidota</taxon>
        <taxon>Cytophagia</taxon>
        <taxon>Cytophagales</taxon>
        <taxon>Hymenobacteraceae</taxon>
        <taxon>Pontibacter</taxon>
    </lineage>
</organism>
<gene>
    <name evidence="3" type="ORF">K0O23_03230</name>
</gene>
<proteinExistence type="predicted"/>
<dbReference type="Proteomes" id="UP000813018">
    <property type="component" value="Unassembled WGS sequence"/>
</dbReference>
<comment type="caution">
    <text evidence="3">The sequence shown here is derived from an EMBL/GenBank/DDBJ whole genome shotgun (WGS) entry which is preliminary data.</text>
</comment>
<evidence type="ECO:0000313" key="3">
    <source>
        <dbReference type="EMBL" id="MBW7466066.1"/>
    </source>
</evidence>
<feature type="transmembrane region" description="Helical" evidence="1">
    <location>
        <begin position="118"/>
        <end position="134"/>
    </location>
</feature>
<keyword evidence="1" id="KW-0812">Transmembrane</keyword>
<keyword evidence="1" id="KW-0472">Membrane</keyword>
<reference evidence="3 4" key="1">
    <citation type="journal article" date="2016" name="Int. J. Syst. Evol. Microbiol.">
        <title>Pontibacter aydingkolensis sp. nov., isolated from soil of a salt lake.</title>
        <authorList>
            <person name="Osman G."/>
            <person name="Zhang T."/>
            <person name="Lou K."/>
            <person name="Gao Y."/>
            <person name="Chang W."/>
            <person name="Lin Q."/>
            <person name="Yang H.M."/>
            <person name="Huo X.D."/>
            <person name="Wang N."/>
        </authorList>
    </citation>
    <scope>NUCLEOTIDE SEQUENCE [LARGE SCALE GENOMIC DNA]</scope>
    <source>
        <strain evidence="3 4">KACC 19255</strain>
    </source>
</reference>
<keyword evidence="1" id="KW-1133">Transmembrane helix</keyword>
<keyword evidence="4" id="KW-1185">Reference proteome</keyword>
<dbReference type="RefSeq" id="WP_219875953.1">
    <property type="nucleotide sequence ID" value="NZ_JAHYXK010000002.1"/>
</dbReference>
<feature type="transmembrane region" description="Helical" evidence="1">
    <location>
        <begin position="49"/>
        <end position="67"/>
    </location>
</feature>
<feature type="domain" description="DUF2231" evidence="2">
    <location>
        <begin position="13"/>
        <end position="151"/>
    </location>
</feature>
<protein>
    <recommendedName>
        <fullName evidence="2">DUF2231 domain-containing protein</fullName>
    </recommendedName>
</protein>
<feature type="transmembrane region" description="Helical" evidence="1">
    <location>
        <begin position="90"/>
        <end position="111"/>
    </location>
</feature>